<name>A0A4R1RQ69_HYDET</name>
<feature type="transmembrane region" description="Helical" evidence="7">
    <location>
        <begin position="225"/>
        <end position="246"/>
    </location>
</feature>
<gene>
    <name evidence="8" type="ORF">EDC14_101379</name>
</gene>
<evidence type="ECO:0000256" key="3">
    <source>
        <dbReference type="ARBA" id="ARBA00022692"/>
    </source>
</evidence>
<evidence type="ECO:0000256" key="2">
    <source>
        <dbReference type="ARBA" id="ARBA00008034"/>
    </source>
</evidence>
<dbReference type="GO" id="GO:0010043">
    <property type="term" value="P:response to zinc ion"/>
    <property type="evidence" value="ECO:0007669"/>
    <property type="project" value="TreeGrafter"/>
</dbReference>
<keyword evidence="6" id="KW-0813">Transport</keyword>
<proteinExistence type="inferred from homology"/>
<evidence type="ECO:0000256" key="7">
    <source>
        <dbReference type="SAM" id="Phobius"/>
    </source>
</evidence>
<evidence type="ECO:0000256" key="4">
    <source>
        <dbReference type="ARBA" id="ARBA00022989"/>
    </source>
</evidence>
<dbReference type="OrthoDB" id="9798540at2"/>
<dbReference type="RefSeq" id="WP_132014524.1">
    <property type="nucleotide sequence ID" value="NZ_SLUN01000013.1"/>
</dbReference>
<keyword evidence="9" id="KW-1185">Reference proteome</keyword>
<keyword evidence="4 7" id="KW-1133">Transmembrane helix</keyword>
<comment type="similarity">
    <text evidence="2 6">Belongs to the ABC-3 integral membrane protein family.</text>
</comment>
<dbReference type="SUPFAM" id="SSF81345">
    <property type="entry name" value="ABC transporter involved in vitamin B12 uptake, BtuC"/>
    <property type="match status" value="1"/>
</dbReference>
<evidence type="ECO:0000256" key="6">
    <source>
        <dbReference type="RuleBase" id="RU003943"/>
    </source>
</evidence>
<dbReference type="Proteomes" id="UP000295008">
    <property type="component" value="Unassembled WGS sequence"/>
</dbReference>
<dbReference type="InterPro" id="IPR001626">
    <property type="entry name" value="ABC_TroCD"/>
</dbReference>
<evidence type="ECO:0000256" key="1">
    <source>
        <dbReference type="ARBA" id="ARBA00004141"/>
    </source>
</evidence>
<feature type="transmembrane region" description="Helical" evidence="7">
    <location>
        <begin position="20"/>
        <end position="40"/>
    </location>
</feature>
<feature type="transmembrane region" description="Helical" evidence="7">
    <location>
        <begin position="131"/>
        <end position="157"/>
    </location>
</feature>
<protein>
    <submittedName>
        <fullName evidence="8">Zinc transport system permease protein</fullName>
    </submittedName>
</protein>
<feature type="transmembrane region" description="Helical" evidence="7">
    <location>
        <begin position="182"/>
        <end position="213"/>
    </location>
</feature>
<organism evidence="8 9">
    <name type="scientific">Hydrogenispora ethanolica</name>
    <dbReference type="NCBI Taxonomy" id="1082276"/>
    <lineage>
        <taxon>Bacteria</taxon>
        <taxon>Bacillati</taxon>
        <taxon>Bacillota</taxon>
        <taxon>Hydrogenispora</taxon>
    </lineage>
</organism>
<dbReference type="AlphaFoldDB" id="A0A4R1RQ69"/>
<reference evidence="8 9" key="1">
    <citation type="submission" date="2019-03" db="EMBL/GenBank/DDBJ databases">
        <title>Genomic Encyclopedia of Type Strains, Phase IV (KMG-IV): sequencing the most valuable type-strain genomes for metagenomic binning, comparative biology and taxonomic classification.</title>
        <authorList>
            <person name="Goeker M."/>
        </authorList>
    </citation>
    <scope>NUCLEOTIDE SEQUENCE [LARGE SCALE GENOMIC DNA]</scope>
    <source>
        <strain evidence="8 9">LX-B</strain>
    </source>
</reference>
<dbReference type="PANTHER" id="PTHR30477:SF0">
    <property type="entry name" value="METAL TRANSPORT SYSTEM MEMBRANE PROTEIN TM_0125-RELATED"/>
    <property type="match status" value="1"/>
</dbReference>
<evidence type="ECO:0000313" key="8">
    <source>
        <dbReference type="EMBL" id="TCL68538.1"/>
    </source>
</evidence>
<keyword evidence="5 7" id="KW-0472">Membrane</keyword>
<dbReference type="Gene3D" id="1.10.3470.10">
    <property type="entry name" value="ABC transporter involved in vitamin B12 uptake, BtuC"/>
    <property type="match status" value="1"/>
</dbReference>
<dbReference type="EMBL" id="SLUN01000013">
    <property type="protein sequence ID" value="TCL68538.1"/>
    <property type="molecule type" value="Genomic_DNA"/>
</dbReference>
<dbReference type="Pfam" id="PF00950">
    <property type="entry name" value="ABC-3"/>
    <property type="match status" value="1"/>
</dbReference>
<keyword evidence="3 6" id="KW-0812">Transmembrane</keyword>
<comment type="caution">
    <text evidence="8">The sequence shown here is derived from an EMBL/GenBank/DDBJ whole genome shotgun (WGS) entry which is preliminary data.</text>
</comment>
<feature type="transmembrane region" description="Helical" evidence="7">
    <location>
        <begin position="96"/>
        <end position="119"/>
    </location>
</feature>
<dbReference type="GO" id="GO:0043190">
    <property type="term" value="C:ATP-binding cassette (ABC) transporter complex"/>
    <property type="evidence" value="ECO:0007669"/>
    <property type="project" value="InterPro"/>
</dbReference>
<dbReference type="PANTHER" id="PTHR30477">
    <property type="entry name" value="ABC-TRANSPORTER METAL-BINDING PROTEIN"/>
    <property type="match status" value="1"/>
</dbReference>
<feature type="transmembrane region" description="Helical" evidence="7">
    <location>
        <begin position="52"/>
        <end position="84"/>
    </location>
</feature>
<sequence length="275" mass="29479">MESTISLIVEALQYDFILKALLVGSLIAVCCSYLGLFLVLKKYSMIGDGLAHVSFATIALALLLSASPLLVSIPLVILSSFLILKLNEKADLHGDAAIGLISSFAVAAGVLISSVAGGFNIDLFSYLFGSILVISNLDVILSLVLSAVVIFTIFFFYNNLFAITYDEEFARVIGLRTRTMNYLISILTSITIVLGIRVVGTMLISSLIVFPTVTALQVSKGFKSTIFISTLISVSCVILGVFLSFILNFPTGATIVFLNAVCFVLCFGLKKLNLA</sequence>
<evidence type="ECO:0000313" key="9">
    <source>
        <dbReference type="Proteomes" id="UP000295008"/>
    </source>
</evidence>
<evidence type="ECO:0000256" key="5">
    <source>
        <dbReference type="ARBA" id="ARBA00023136"/>
    </source>
</evidence>
<feature type="transmembrane region" description="Helical" evidence="7">
    <location>
        <begin position="252"/>
        <end position="269"/>
    </location>
</feature>
<accession>A0A4R1RQ69</accession>
<comment type="subcellular location">
    <subcellularLocation>
        <location evidence="6">Cell membrane</location>
        <topology evidence="6">Multi-pass membrane protein</topology>
    </subcellularLocation>
    <subcellularLocation>
        <location evidence="1">Membrane</location>
        <topology evidence="1">Multi-pass membrane protein</topology>
    </subcellularLocation>
</comment>
<dbReference type="InterPro" id="IPR037294">
    <property type="entry name" value="ABC_BtuC-like"/>
</dbReference>
<dbReference type="GO" id="GO:0055085">
    <property type="term" value="P:transmembrane transport"/>
    <property type="evidence" value="ECO:0007669"/>
    <property type="project" value="InterPro"/>
</dbReference>